<dbReference type="EMBL" id="AZHD01000008">
    <property type="protein sequence ID" value="OAA61211.1"/>
    <property type="molecule type" value="Genomic_DNA"/>
</dbReference>
<dbReference type="AlphaFoldDB" id="A0A167U3I9"/>
<protein>
    <submittedName>
        <fullName evidence="2">Uncharacterized protein</fullName>
    </submittedName>
</protein>
<feature type="region of interest" description="Disordered" evidence="1">
    <location>
        <begin position="1"/>
        <end position="53"/>
    </location>
</feature>
<feature type="compositionally biased region" description="Basic and acidic residues" evidence="1">
    <location>
        <begin position="534"/>
        <end position="543"/>
    </location>
</feature>
<gene>
    <name evidence="2" type="ORF">SPI_05235</name>
</gene>
<organism evidence="2 3">
    <name type="scientific">Niveomyces insectorum RCEF 264</name>
    <dbReference type="NCBI Taxonomy" id="1081102"/>
    <lineage>
        <taxon>Eukaryota</taxon>
        <taxon>Fungi</taxon>
        <taxon>Dikarya</taxon>
        <taxon>Ascomycota</taxon>
        <taxon>Pezizomycotina</taxon>
        <taxon>Sordariomycetes</taxon>
        <taxon>Hypocreomycetidae</taxon>
        <taxon>Hypocreales</taxon>
        <taxon>Cordycipitaceae</taxon>
        <taxon>Niveomyces</taxon>
    </lineage>
</organism>
<keyword evidence="3" id="KW-1185">Reference proteome</keyword>
<dbReference type="Proteomes" id="UP000076874">
    <property type="component" value="Unassembled WGS sequence"/>
</dbReference>
<evidence type="ECO:0000256" key="1">
    <source>
        <dbReference type="SAM" id="MobiDB-lite"/>
    </source>
</evidence>
<feature type="compositionally biased region" description="Polar residues" evidence="1">
    <location>
        <begin position="1"/>
        <end position="10"/>
    </location>
</feature>
<feature type="compositionally biased region" description="Polar residues" evidence="1">
    <location>
        <begin position="415"/>
        <end position="424"/>
    </location>
</feature>
<proteinExistence type="predicted"/>
<comment type="caution">
    <text evidence="2">The sequence shown here is derived from an EMBL/GenBank/DDBJ whole genome shotgun (WGS) entry which is preliminary data.</text>
</comment>
<feature type="region of interest" description="Disordered" evidence="1">
    <location>
        <begin position="392"/>
        <end position="446"/>
    </location>
</feature>
<feature type="region of interest" description="Disordered" evidence="1">
    <location>
        <begin position="516"/>
        <end position="543"/>
    </location>
</feature>
<evidence type="ECO:0000313" key="2">
    <source>
        <dbReference type="EMBL" id="OAA61211.1"/>
    </source>
</evidence>
<dbReference type="OrthoDB" id="4869601at2759"/>
<evidence type="ECO:0000313" key="3">
    <source>
        <dbReference type="Proteomes" id="UP000076874"/>
    </source>
</evidence>
<name>A0A167U3I9_9HYPO</name>
<sequence>MPIFGNSSPYDQSPASPAPPVPEVTAADDDDNQHSPALHRLDREDPPLDMSTNGFPITSQGNTCFARFLPKDFNQLTLDKRMEIMDSLVDGTQRMEIMDRMFNSAERTDIMEHPLDDAEMSIVVSLLPRMALPQLIYTWDFWHEYKSLERRCRGRYPKFLKGKNALLRENIICHHYVRRRWEKLGVWNPTWRYTNPFRERRDDWCRWAWRWQTETSGDKVDRRRHSRDVVARGVHLRRNLRRGEKTPILPRSHPGPDATAAEAEAFLVSRPWFQFSVEVAEERVRSMRLANNKNNAIRCQERVVEWWKERGDWRDDYGQPSDADLKMTAWRWRDESPEPEPEDIAPIYEMPKMDIPESLVKKMEFTRSEIDGLELISLADGVEPDDLFNVTSDTGSQALWPGDTLEKTEDDEKSGSSGIQQGFARTSWRAKAGKETSFGAQTGEGSSFNRGRGFGFFSADSPDTPAKRAGKGVFFPDSFDAPQAGFGIFSVDAPDTPAKRAGKGVIFADALVAPTELWPQQQQGNKGKRHRPGRKDVRRPGRN</sequence>
<reference evidence="2 3" key="1">
    <citation type="journal article" date="2016" name="Genome Biol. Evol.">
        <title>Divergent and convergent evolution of fungal pathogenicity.</title>
        <authorList>
            <person name="Shang Y."/>
            <person name="Xiao G."/>
            <person name="Zheng P."/>
            <person name="Cen K."/>
            <person name="Zhan S."/>
            <person name="Wang C."/>
        </authorList>
    </citation>
    <scope>NUCLEOTIDE SEQUENCE [LARGE SCALE GENOMIC DNA]</scope>
    <source>
        <strain evidence="2 3">RCEF 264</strain>
    </source>
</reference>
<accession>A0A167U3I9</accession>